<organism evidence="2 3">
    <name type="scientific">Tritrichomonas foetus</name>
    <dbReference type="NCBI Taxonomy" id="1144522"/>
    <lineage>
        <taxon>Eukaryota</taxon>
        <taxon>Metamonada</taxon>
        <taxon>Parabasalia</taxon>
        <taxon>Tritrichomonadida</taxon>
        <taxon>Tritrichomonadidae</taxon>
        <taxon>Tritrichomonas</taxon>
    </lineage>
</organism>
<accession>A0A1J4KM51</accession>
<evidence type="ECO:0000313" key="3">
    <source>
        <dbReference type="Proteomes" id="UP000179807"/>
    </source>
</evidence>
<feature type="coiled-coil region" evidence="1">
    <location>
        <begin position="332"/>
        <end position="395"/>
    </location>
</feature>
<sequence>MFSDPECSNPQQYVRNATLSIDGHSKIKNNDYQQTNSSINKTRQMTWANNTPKPHELWTNNNDATFYTSVNSISGIDPVTQNYIDNLFFKELPKKIAAYVESFNKENNMLEQHIRQNNVSFDEIHEQIKKSEEKIEENKKSIKNISKSSSSFVRLEQLTEITSKIETLSKQSSEIDESKLKSELKADILKEQTKNLKNQNSKISEIEKQLKEIISKQIEMNEALKLLSVSNKTHQEAIDAHHQQLNGLQTSKLNDLQTQFHNEMQTINDSTLKCISHLQEKINDNKAEIDSIKANEKIKDKAHQNLIHSFETENSQKLTTLHSQIEKNTETFHNIEKRIAKVEEMIKNIQTSKQKIHNENEILNNDIKNDLNCMKEELNSNLLKLKADNNEFFETVKKENKIFLDKASLDHEGIINSITNIKNKLNEHLQNHNKSTVNNQLNVSSNNQISDQYNSPQNVSNLKDFEKRMLEKHLELSQNHLLLANDLKDIKETIKNHNYSILENQVHRIDERLQKVEARILNKKMEIKSFLPSVEIKSEKSSFNGLEPFHLTIGEPDPSVTIPGNQIYLPKAYQDYSFNGACFNLDFECILKEPSGPKSARRNKKMRKIKKT</sequence>
<keyword evidence="3" id="KW-1185">Reference proteome</keyword>
<dbReference type="AlphaFoldDB" id="A0A1J4KM51"/>
<feature type="coiled-coil region" evidence="1">
    <location>
        <begin position="179"/>
        <end position="216"/>
    </location>
</feature>
<evidence type="ECO:0000313" key="2">
    <source>
        <dbReference type="EMBL" id="OHT10876.1"/>
    </source>
</evidence>
<dbReference type="Proteomes" id="UP000179807">
    <property type="component" value="Unassembled WGS sequence"/>
</dbReference>
<name>A0A1J4KM51_9EUKA</name>
<dbReference type="EMBL" id="MLAK01000599">
    <property type="protein sequence ID" value="OHT10876.1"/>
    <property type="molecule type" value="Genomic_DNA"/>
</dbReference>
<keyword evidence="1" id="KW-0175">Coiled coil</keyword>
<protein>
    <submittedName>
        <fullName evidence="2">Uncharacterized protein</fullName>
    </submittedName>
</protein>
<dbReference type="VEuPathDB" id="TrichDB:TRFO_19667"/>
<feature type="coiled-coil region" evidence="1">
    <location>
        <begin position="121"/>
        <end position="148"/>
    </location>
</feature>
<comment type="caution">
    <text evidence="2">The sequence shown here is derived from an EMBL/GenBank/DDBJ whole genome shotgun (WGS) entry which is preliminary data.</text>
</comment>
<dbReference type="RefSeq" id="XP_068364012.1">
    <property type="nucleotide sequence ID" value="XM_068500926.1"/>
</dbReference>
<gene>
    <name evidence="2" type="ORF">TRFO_19667</name>
</gene>
<reference evidence="2" key="1">
    <citation type="submission" date="2016-10" db="EMBL/GenBank/DDBJ databases">
        <authorList>
            <person name="Benchimol M."/>
            <person name="Almeida L.G."/>
            <person name="Vasconcelos A.T."/>
            <person name="Perreira-Neves A."/>
            <person name="Rosa I.A."/>
            <person name="Tasca T."/>
            <person name="Bogo M.R."/>
            <person name="de Souza W."/>
        </authorList>
    </citation>
    <scope>NUCLEOTIDE SEQUENCE [LARGE SCALE GENOMIC DNA]</scope>
    <source>
        <strain evidence="2">K</strain>
    </source>
</reference>
<proteinExistence type="predicted"/>
<dbReference type="GeneID" id="94835630"/>
<evidence type="ECO:0000256" key="1">
    <source>
        <dbReference type="SAM" id="Coils"/>
    </source>
</evidence>